<feature type="transmembrane region" description="Helical" evidence="1">
    <location>
        <begin position="12"/>
        <end position="28"/>
    </location>
</feature>
<feature type="domain" description="Glycine zipper-like" evidence="2">
    <location>
        <begin position="8"/>
        <end position="51"/>
    </location>
</feature>
<keyword evidence="1" id="KW-0812">Transmembrane</keyword>
<dbReference type="Pfam" id="PF26273">
    <property type="entry name" value="Gly_zipper"/>
    <property type="match status" value="1"/>
</dbReference>
<protein>
    <recommendedName>
        <fullName evidence="2">Glycine zipper-like domain-containing protein</fullName>
    </recommendedName>
</protein>
<gene>
    <name evidence="3" type="ORF">HF577_27315</name>
</gene>
<evidence type="ECO:0000313" key="3">
    <source>
        <dbReference type="EMBL" id="NMH80786.1"/>
    </source>
</evidence>
<accession>A0ABX1RNL9</accession>
<dbReference type="InterPro" id="IPR058598">
    <property type="entry name" value="Gly_zipper-like_dom"/>
</dbReference>
<sequence>MQDEPGKKKSLSPGTGIALGMAIGLPIGMLVDNVAFGIAIGAALGVAFGVAGHHARRVKADTTPEPPERSE</sequence>
<name>A0ABX1RNL9_9PSEU</name>
<reference evidence="3 4" key="1">
    <citation type="submission" date="2020-04" db="EMBL/GenBank/DDBJ databases">
        <authorList>
            <person name="Klaysubun C."/>
            <person name="Duangmal K."/>
            <person name="Lipun K."/>
        </authorList>
    </citation>
    <scope>NUCLEOTIDE SEQUENCE [LARGE SCALE GENOMIC DNA]</scope>
    <source>
        <strain evidence="3 4">JCM 11839</strain>
    </source>
</reference>
<keyword evidence="1" id="KW-1133">Transmembrane helix</keyword>
<dbReference type="EMBL" id="JAAXKY010000114">
    <property type="protein sequence ID" value="NMH80786.1"/>
    <property type="molecule type" value="Genomic_DNA"/>
</dbReference>
<comment type="caution">
    <text evidence="3">The sequence shown here is derived from an EMBL/GenBank/DDBJ whole genome shotgun (WGS) entry which is preliminary data.</text>
</comment>
<dbReference type="RefSeq" id="WP_169398836.1">
    <property type="nucleotide sequence ID" value="NZ_BAAAJH010000005.1"/>
</dbReference>
<dbReference type="Proteomes" id="UP001296706">
    <property type="component" value="Unassembled WGS sequence"/>
</dbReference>
<evidence type="ECO:0000313" key="4">
    <source>
        <dbReference type="Proteomes" id="UP001296706"/>
    </source>
</evidence>
<proteinExistence type="predicted"/>
<keyword evidence="1" id="KW-0472">Membrane</keyword>
<keyword evidence="4" id="KW-1185">Reference proteome</keyword>
<evidence type="ECO:0000256" key="1">
    <source>
        <dbReference type="SAM" id="Phobius"/>
    </source>
</evidence>
<organism evidence="3 4">
    <name type="scientific">Pseudonocardia xinjiangensis</name>
    <dbReference type="NCBI Taxonomy" id="75289"/>
    <lineage>
        <taxon>Bacteria</taxon>
        <taxon>Bacillati</taxon>
        <taxon>Actinomycetota</taxon>
        <taxon>Actinomycetes</taxon>
        <taxon>Pseudonocardiales</taxon>
        <taxon>Pseudonocardiaceae</taxon>
        <taxon>Pseudonocardia</taxon>
    </lineage>
</organism>
<feature type="transmembrane region" description="Helical" evidence="1">
    <location>
        <begin position="34"/>
        <end position="51"/>
    </location>
</feature>
<evidence type="ECO:0000259" key="2">
    <source>
        <dbReference type="Pfam" id="PF26273"/>
    </source>
</evidence>